<keyword evidence="13" id="KW-1185">Reference proteome</keyword>
<proteinExistence type="inferred from homology"/>
<keyword evidence="8 11" id="KW-0010">Activator</keyword>
<dbReference type="HAMAP" id="MF_03046">
    <property type="entry name" value="ENY2_Sus1"/>
    <property type="match status" value="1"/>
</dbReference>
<keyword evidence="5 11" id="KW-0653">Protein transport</keyword>
<keyword evidence="10 11" id="KW-0539">Nucleus</keyword>
<organism evidence="12 13">
    <name type="scientific">Prymnesium parvum</name>
    <name type="common">Toxic golden alga</name>
    <dbReference type="NCBI Taxonomy" id="97485"/>
    <lineage>
        <taxon>Eukaryota</taxon>
        <taxon>Haptista</taxon>
        <taxon>Haptophyta</taxon>
        <taxon>Prymnesiophyceae</taxon>
        <taxon>Prymnesiales</taxon>
        <taxon>Prymnesiaceae</taxon>
        <taxon>Prymnesium</taxon>
    </lineage>
</organism>
<dbReference type="GO" id="GO:0006325">
    <property type="term" value="P:chromatin organization"/>
    <property type="evidence" value="ECO:0007669"/>
    <property type="project" value="UniProtKB-KW"/>
</dbReference>
<evidence type="ECO:0000256" key="1">
    <source>
        <dbReference type="ARBA" id="ARBA00004642"/>
    </source>
</evidence>
<accession>A0AB34K5T1</accession>
<name>A0AB34K5T1_PRYPA</name>
<evidence type="ECO:0000256" key="2">
    <source>
        <dbReference type="ARBA" id="ARBA00022448"/>
    </source>
</evidence>
<reference evidence="12 13" key="1">
    <citation type="journal article" date="2024" name="Science">
        <title>Giant polyketide synthase enzymes in the biosynthesis of giant marine polyether toxins.</title>
        <authorList>
            <person name="Fallon T.R."/>
            <person name="Shende V.V."/>
            <person name="Wierzbicki I.H."/>
            <person name="Pendleton A.L."/>
            <person name="Watervoot N.F."/>
            <person name="Auber R.P."/>
            <person name="Gonzalez D.J."/>
            <person name="Wisecaver J.H."/>
            <person name="Moore B.S."/>
        </authorList>
    </citation>
    <scope>NUCLEOTIDE SEQUENCE [LARGE SCALE GENOMIC DNA]</scope>
    <source>
        <strain evidence="12 13">12B1</strain>
    </source>
</reference>
<comment type="function">
    <text evidence="11">Involved in mRNA export coupled transcription activation by association with both the TREX-2 and the SAGA complexes. The transcription regulatory histone acetylation (HAT) complex SAGA is a multiprotein complex that activates transcription by remodeling chromatin and mediating histone acetylation and deubiquitination. Within the SAGA complex, participates to a subcomplex that specifically deubiquitinates histones. The SAGA complex is recruited to specific gene promoters by activators, where it is required for transcription. The TREX-2 complex functions in docking export-competent ribonucleoprotein particles (mRNPs) to the nuclear entrance of the nuclear pore complex (nuclear basket). TREX-2 participates in mRNA export and accurate chromatin positioning in the nucleus by tethering genes to the nuclear periphery.</text>
</comment>
<comment type="subunit">
    <text evidence="11">Component of the nuclear pore complex (NPC)-associated TREX-2 complex (transcription and export complex 2). Component of the SAGA transcription coactivator-HAT complex. Within the SAGA complex, participates to a subcomplex of SAGA called the DUB module (deubiquitination module).</text>
</comment>
<protein>
    <recommendedName>
        <fullName evidence="11">Transcription and mRNA export factor ENY2</fullName>
    </recommendedName>
    <alternativeName>
        <fullName evidence="11">Enhancer of yellow 2 transcription factor homolog</fullName>
    </alternativeName>
</protein>
<dbReference type="GO" id="GO:0015031">
    <property type="term" value="P:protein transport"/>
    <property type="evidence" value="ECO:0007669"/>
    <property type="project" value="UniProtKB-KW"/>
</dbReference>
<dbReference type="Gene3D" id="1.10.246.140">
    <property type="match status" value="1"/>
</dbReference>
<dbReference type="GO" id="GO:0005643">
    <property type="term" value="C:nuclear pore"/>
    <property type="evidence" value="ECO:0007669"/>
    <property type="project" value="UniProtKB-UniRule"/>
</dbReference>
<gene>
    <name evidence="12" type="ORF">AB1Y20_009139</name>
</gene>
<dbReference type="InterPro" id="IPR018783">
    <property type="entry name" value="TF_ENY2"/>
</dbReference>
<dbReference type="GO" id="GO:0003713">
    <property type="term" value="F:transcription coactivator activity"/>
    <property type="evidence" value="ECO:0007669"/>
    <property type="project" value="UniProtKB-UniRule"/>
</dbReference>
<dbReference type="GO" id="GO:0005654">
    <property type="term" value="C:nucleoplasm"/>
    <property type="evidence" value="ECO:0007669"/>
    <property type="project" value="UniProtKB-SubCell"/>
</dbReference>
<dbReference type="Proteomes" id="UP001515480">
    <property type="component" value="Unassembled WGS sequence"/>
</dbReference>
<keyword evidence="2 11" id="KW-0813">Transport</keyword>
<evidence type="ECO:0000256" key="9">
    <source>
        <dbReference type="ARBA" id="ARBA00023163"/>
    </source>
</evidence>
<evidence type="ECO:0000256" key="4">
    <source>
        <dbReference type="ARBA" id="ARBA00022853"/>
    </source>
</evidence>
<evidence type="ECO:0000256" key="8">
    <source>
        <dbReference type="ARBA" id="ARBA00023159"/>
    </source>
</evidence>
<keyword evidence="3 11" id="KW-0509">mRNA transport</keyword>
<comment type="subcellular location">
    <subcellularLocation>
        <location evidence="1 11">Nucleus</location>
        <location evidence="1 11">Nucleoplasm</location>
    </subcellularLocation>
</comment>
<comment type="similarity">
    <text evidence="11">Belongs to the ENY2 family.</text>
</comment>
<keyword evidence="9 11" id="KW-0804">Transcription</keyword>
<evidence type="ECO:0000313" key="12">
    <source>
        <dbReference type="EMBL" id="KAL1527754.1"/>
    </source>
</evidence>
<dbReference type="AlphaFoldDB" id="A0AB34K5T1"/>
<dbReference type="GO" id="GO:0006368">
    <property type="term" value="P:transcription elongation by RNA polymerase II"/>
    <property type="evidence" value="ECO:0007669"/>
    <property type="project" value="UniProtKB-UniRule"/>
</dbReference>
<dbReference type="GO" id="GO:0006406">
    <property type="term" value="P:mRNA export from nucleus"/>
    <property type="evidence" value="ECO:0007669"/>
    <property type="project" value="UniProtKB-UniRule"/>
</dbReference>
<evidence type="ECO:0000256" key="11">
    <source>
        <dbReference type="HAMAP-Rule" id="MF_03046"/>
    </source>
</evidence>
<dbReference type="GO" id="GO:0070390">
    <property type="term" value="C:transcription export complex 2"/>
    <property type="evidence" value="ECO:0007669"/>
    <property type="project" value="UniProtKB-UniRule"/>
</dbReference>
<evidence type="ECO:0000256" key="5">
    <source>
        <dbReference type="ARBA" id="ARBA00022927"/>
    </source>
</evidence>
<dbReference type="Pfam" id="PF10163">
    <property type="entry name" value="EnY2"/>
    <property type="match status" value="1"/>
</dbReference>
<dbReference type="GO" id="GO:0000124">
    <property type="term" value="C:SAGA complex"/>
    <property type="evidence" value="ECO:0007669"/>
    <property type="project" value="UniProtKB-UniRule"/>
</dbReference>
<keyword evidence="4 11" id="KW-0156">Chromatin regulator</keyword>
<dbReference type="PANTHER" id="PTHR12514">
    <property type="entry name" value="ENHANCER OF YELLOW 2 TRANSCRIPTION FACTOR"/>
    <property type="match status" value="1"/>
</dbReference>
<comment type="caution">
    <text evidence="12">The sequence shown here is derived from an EMBL/GenBank/DDBJ whole genome shotgun (WGS) entry which is preliminary data.</text>
</comment>
<dbReference type="FunFam" id="1.10.246.140:FF:000001">
    <property type="entry name" value="Transcription and mRNA export factor ENY2"/>
    <property type="match status" value="1"/>
</dbReference>
<evidence type="ECO:0000256" key="6">
    <source>
        <dbReference type="ARBA" id="ARBA00023010"/>
    </source>
</evidence>
<evidence type="ECO:0000256" key="7">
    <source>
        <dbReference type="ARBA" id="ARBA00023015"/>
    </source>
</evidence>
<dbReference type="GO" id="GO:0071819">
    <property type="term" value="C:DUBm complex"/>
    <property type="evidence" value="ECO:0007669"/>
    <property type="project" value="UniProtKB-UniRule"/>
</dbReference>
<keyword evidence="6 11" id="KW-0811">Translocation</keyword>
<sequence>MASARAVDDATLRNTIQTKLEQSGEYERLKADLRQKLIDSGWRDDLKEFTMDLIRQKGDLQLTVEQLTEEITPRGRSTVPDDIKAELLQRIRNFVETQS</sequence>
<evidence type="ECO:0000256" key="10">
    <source>
        <dbReference type="ARBA" id="ARBA00023242"/>
    </source>
</evidence>
<evidence type="ECO:0000313" key="13">
    <source>
        <dbReference type="Proteomes" id="UP001515480"/>
    </source>
</evidence>
<dbReference type="EMBL" id="JBGBPQ010000002">
    <property type="protein sequence ID" value="KAL1527754.1"/>
    <property type="molecule type" value="Genomic_DNA"/>
</dbReference>
<dbReference type="InterPro" id="IPR038212">
    <property type="entry name" value="TF_EnY2_sf"/>
</dbReference>
<keyword evidence="7 11" id="KW-0805">Transcription regulation</keyword>
<evidence type="ECO:0000256" key="3">
    <source>
        <dbReference type="ARBA" id="ARBA00022816"/>
    </source>
</evidence>